<dbReference type="GO" id="GO:0005737">
    <property type="term" value="C:cytoplasm"/>
    <property type="evidence" value="ECO:0007669"/>
    <property type="project" value="TreeGrafter"/>
</dbReference>
<evidence type="ECO:0000256" key="1">
    <source>
        <dbReference type="ARBA" id="ARBA00000971"/>
    </source>
</evidence>
<dbReference type="PANTHER" id="PTHR11071:SF561">
    <property type="entry name" value="PEPTIDYL-PROLYL CIS-TRANS ISOMERASE D-RELATED"/>
    <property type="match status" value="1"/>
</dbReference>
<dbReference type="Pfam" id="PF00160">
    <property type="entry name" value="Pro_isomerase"/>
    <property type="match status" value="1"/>
</dbReference>
<comment type="similarity">
    <text evidence="4">Belongs to the cyclophilin-type PPIase family.</text>
</comment>
<dbReference type="SUPFAM" id="SSF50891">
    <property type="entry name" value="Cyclophilin-like"/>
    <property type="match status" value="1"/>
</dbReference>
<comment type="function">
    <text evidence="4">PPIases accelerate the folding of proteins. It catalyzes the cis-trans isomerization of proline imidic peptide bonds in oligopeptides.</text>
</comment>
<dbReference type="PRINTS" id="PR00153">
    <property type="entry name" value="CSAPPISMRASE"/>
</dbReference>
<gene>
    <name evidence="7" type="ORF">K432DRAFT_400439</name>
</gene>
<evidence type="ECO:0000256" key="5">
    <source>
        <dbReference type="SAM" id="MobiDB-lite"/>
    </source>
</evidence>
<name>A0A8E2EK12_9PEZI</name>
<keyword evidence="3 4" id="KW-0413">Isomerase</keyword>
<keyword evidence="2 4" id="KW-0697">Rotamase</keyword>
<dbReference type="EMBL" id="KV744822">
    <property type="protein sequence ID" value="OCK85238.1"/>
    <property type="molecule type" value="Genomic_DNA"/>
</dbReference>
<evidence type="ECO:0000259" key="6">
    <source>
        <dbReference type="PROSITE" id="PS50072"/>
    </source>
</evidence>
<dbReference type="OrthoDB" id="193499at2759"/>
<sequence length="108" mass="12206">MIKNNYGMWHEQVGFTQAADRVQIELFLNTAPTSEENFRHVYTSEYTNSRSQSEGYKGSTSHRVIPGFMIQDGDFIHHNGTGSACIHNASQSNDEDFALNKTHAPRDN</sequence>
<dbReference type="GO" id="GO:0003755">
    <property type="term" value="F:peptidyl-prolyl cis-trans isomerase activity"/>
    <property type="evidence" value="ECO:0007669"/>
    <property type="project" value="UniProtKB-UniRule"/>
</dbReference>
<dbReference type="EC" id="5.2.1.8" evidence="4"/>
<evidence type="ECO:0000313" key="8">
    <source>
        <dbReference type="Proteomes" id="UP000250266"/>
    </source>
</evidence>
<dbReference type="PROSITE" id="PS50072">
    <property type="entry name" value="CSA_PPIASE_2"/>
    <property type="match status" value="1"/>
</dbReference>
<protein>
    <recommendedName>
        <fullName evidence="4">Peptidyl-prolyl cis-trans isomerase</fullName>
        <shortName evidence="4">PPIase</shortName>
        <ecNumber evidence="4">5.2.1.8</ecNumber>
    </recommendedName>
</protein>
<dbReference type="Proteomes" id="UP000250266">
    <property type="component" value="Unassembled WGS sequence"/>
</dbReference>
<evidence type="ECO:0000313" key="7">
    <source>
        <dbReference type="EMBL" id="OCK85238.1"/>
    </source>
</evidence>
<dbReference type="PANTHER" id="PTHR11071">
    <property type="entry name" value="PEPTIDYL-PROLYL CIS-TRANS ISOMERASE"/>
    <property type="match status" value="1"/>
</dbReference>
<dbReference type="Gene3D" id="2.40.100.10">
    <property type="entry name" value="Cyclophilin-like"/>
    <property type="match status" value="1"/>
</dbReference>
<evidence type="ECO:0000256" key="3">
    <source>
        <dbReference type="ARBA" id="ARBA00023235"/>
    </source>
</evidence>
<accession>A0A8E2EK12</accession>
<dbReference type="GO" id="GO:0016018">
    <property type="term" value="F:cyclosporin A binding"/>
    <property type="evidence" value="ECO:0007669"/>
    <property type="project" value="TreeGrafter"/>
</dbReference>
<dbReference type="InterPro" id="IPR029000">
    <property type="entry name" value="Cyclophilin-like_dom_sf"/>
</dbReference>
<dbReference type="AlphaFoldDB" id="A0A8E2EK12"/>
<dbReference type="GO" id="GO:0006457">
    <property type="term" value="P:protein folding"/>
    <property type="evidence" value="ECO:0007669"/>
    <property type="project" value="TreeGrafter"/>
</dbReference>
<proteinExistence type="inferred from homology"/>
<comment type="catalytic activity">
    <reaction evidence="1 4">
        <text>[protein]-peptidylproline (omega=180) = [protein]-peptidylproline (omega=0)</text>
        <dbReference type="Rhea" id="RHEA:16237"/>
        <dbReference type="Rhea" id="RHEA-COMP:10747"/>
        <dbReference type="Rhea" id="RHEA-COMP:10748"/>
        <dbReference type="ChEBI" id="CHEBI:83833"/>
        <dbReference type="ChEBI" id="CHEBI:83834"/>
        <dbReference type="EC" id="5.2.1.8"/>
    </reaction>
</comment>
<organism evidence="7 8">
    <name type="scientific">Lepidopterella palustris CBS 459.81</name>
    <dbReference type="NCBI Taxonomy" id="1314670"/>
    <lineage>
        <taxon>Eukaryota</taxon>
        <taxon>Fungi</taxon>
        <taxon>Dikarya</taxon>
        <taxon>Ascomycota</taxon>
        <taxon>Pezizomycotina</taxon>
        <taxon>Dothideomycetes</taxon>
        <taxon>Pleosporomycetidae</taxon>
        <taxon>Mytilinidiales</taxon>
        <taxon>Argynnaceae</taxon>
        <taxon>Lepidopterella</taxon>
    </lineage>
</organism>
<dbReference type="InterPro" id="IPR002130">
    <property type="entry name" value="Cyclophilin-type_PPIase_dom"/>
</dbReference>
<reference evidence="7 8" key="1">
    <citation type="journal article" date="2016" name="Nat. Commun.">
        <title>Ectomycorrhizal ecology is imprinted in the genome of the dominant symbiotic fungus Cenococcum geophilum.</title>
        <authorList>
            <consortium name="DOE Joint Genome Institute"/>
            <person name="Peter M."/>
            <person name="Kohler A."/>
            <person name="Ohm R.A."/>
            <person name="Kuo A."/>
            <person name="Krutzmann J."/>
            <person name="Morin E."/>
            <person name="Arend M."/>
            <person name="Barry K.W."/>
            <person name="Binder M."/>
            <person name="Choi C."/>
            <person name="Clum A."/>
            <person name="Copeland A."/>
            <person name="Grisel N."/>
            <person name="Haridas S."/>
            <person name="Kipfer T."/>
            <person name="LaButti K."/>
            <person name="Lindquist E."/>
            <person name="Lipzen A."/>
            <person name="Maire R."/>
            <person name="Meier B."/>
            <person name="Mihaltcheva S."/>
            <person name="Molinier V."/>
            <person name="Murat C."/>
            <person name="Poggeler S."/>
            <person name="Quandt C.A."/>
            <person name="Sperisen C."/>
            <person name="Tritt A."/>
            <person name="Tisserant E."/>
            <person name="Crous P.W."/>
            <person name="Henrissat B."/>
            <person name="Nehls U."/>
            <person name="Egli S."/>
            <person name="Spatafora J.W."/>
            <person name="Grigoriev I.V."/>
            <person name="Martin F.M."/>
        </authorList>
    </citation>
    <scope>NUCLEOTIDE SEQUENCE [LARGE SCALE GENOMIC DNA]</scope>
    <source>
        <strain evidence="7 8">CBS 459.81</strain>
    </source>
</reference>
<evidence type="ECO:0000256" key="2">
    <source>
        <dbReference type="ARBA" id="ARBA00023110"/>
    </source>
</evidence>
<keyword evidence="8" id="KW-1185">Reference proteome</keyword>
<evidence type="ECO:0000256" key="4">
    <source>
        <dbReference type="RuleBase" id="RU363019"/>
    </source>
</evidence>
<feature type="region of interest" description="Disordered" evidence="5">
    <location>
        <begin position="87"/>
        <end position="108"/>
    </location>
</feature>
<feature type="domain" description="PPIase cyclophilin-type" evidence="6">
    <location>
        <begin position="9"/>
        <end position="108"/>
    </location>
</feature>